<accession>A0A1I7JGR6</accession>
<dbReference type="Pfam" id="PF00156">
    <property type="entry name" value="Pribosyltran"/>
    <property type="match status" value="1"/>
</dbReference>
<proteinExistence type="predicted"/>
<dbReference type="AlphaFoldDB" id="A0A1I7JGR6"/>
<reference evidence="3" key="1">
    <citation type="submission" date="2016-10" db="EMBL/GenBank/DDBJ databases">
        <authorList>
            <person name="Varghese N."/>
            <person name="Submissions S."/>
        </authorList>
    </citation>
    <scope>NUCLEOTIDE SEQUENCE [LARGE SCALE GENOMIC DNA]</scope>
    <source>
        <strain evidence="3">CGMCC 1.11014</strain>
    </source>
</reference>
<keyword evidence="3" id="KW-1185">Reference proteome</keyword>
<dbReference type="GO" id="GO:0016757">
    <property type="term" value="F:glycosyltransferase activity"/>
    <property type="evidence" value="ECO:0007669"/>
    <property type="project" value="UniProtKB-KW"/>
</dbReference>
<dbReference type="STRING" id="1035707.SAMN05216552_1011124"/>
<keyword evidence="2" id="KW-0808">Transferase</keyword>
<feature type="domain" description="Phosphoribosyltransferase" evidence="1">
    <location>
        <begin position="15"/>
        <end position="194"/>
    </location>
</feature>
<dbReference type="InterPro" id="IPR029057">
    <property type="entry name" value="PRTase-like"/>
</dbReference>
<evidence type="ECO:0000313" key="2">
    <source>
        <dbReference type="EMBL" id="SFU84348.1"/>
    </source>
</evidence>
<evidence type="ECO:0000313" key="3">
    <source>
        <dbReference type="Proteomes" id="UP000199391"/>
    </source>
</evidence>
<organism evidence="2 3">
    <name type="scientific">Pseudoduganella namucuonensis</name>
    <dbReference type="NCBI Taxonomy" id="1035707"/>
    <lineage>
        <taxon>Bacteria</taxon>
        <taxon>Pseudomonadati</taxon>
        <taxon>Pseudomonadota</taxon>
        <taxon>Betaproteobacteria</taxon>
        <taxon>Burkholderiales</taxon>
        <taxon>Oxalobacteraceae</taxon>
        <taxon>Telluria group</taxon>
        <taxon>Pseudoduganella</taxon>
    </lineage>
</organism>
<evidence type="ECO:0000259" key="1">
    <source>
        <dbReference type="Pfam" id="PF00156"/>
    </source>
</evidence>
<keyword evidence="2" id="KW-0328">Glycosyltransferase</keyword>
<dbReference type="RefSeq" id="WP_093556161.1">
    <property type="nucleotide sequence ID" value="NZ_FPBO01000011.1"/>
</dbReference>
<name>A0A1I7JGR6_9BURK</name>
<dbReference type="OrthoDB" id="9810066at2"/>
<dbReference type="Proteomes" id="UP000199391">
    <property type="component" value="Unassembled WGS sequence"/>
</dbReference>
<gene>
    <name evidence="2" type="ORF">SAMN05216552_1011124</name>
</gene>
<dbReference type="Gene3D" id="3.30.1310.20">
    <property type="entry name" value="PRTase-like"/>
    <property type="match status" value="1"/>
</dbReference>
<dbReference type="CDD" id="cd06223">
    <property type="entry name" value="PRTases_typeI"/>
    <property type="match status" value="1"/>
</dbReference>
<protein>
    <submittedName>
        <fullName evidence="2">Predicted phosphoribosyltransferase</fullName>
    </submittedName>
</protein>
<dbReference type="InterPro" id="IPR000836">
    <property type="entry name" value="PRTase_dom"/>
</dbReference>
<dbReference type="SUPFAM" id="SSF53271">
    <property type="entry name" value="PRTase-like"/>
    <property type="match status" value="1"/>
</dbReference>
<sequence>MSAFVLFHDRIDAGRQLASAISQRRQALRLRRPLVLAIPRGAIPIAAIVAEALQAELDVALVHKLGAPFNQEFAIGAIDEHGNRQLSPDADPESAWLAVESAQQLAVLRRRRETFGAGRPPADPAGRSVIVVDDGLATGATMCVALSAVRAGLPLELIAAAPVASQEAVQRVAALADHVVCLHAPDYFHAVGQFYEHFPQVEEDEAIATLRRFAVQTAIPQNH</sequence>
<dbReference type="Gene3D" id="3.40.50.2020">
    <property type="match status" value="1"/>
</dbReference>
<dbReference type="EMBL" id="FPBO01000011">
    <property type="protein sequence ID" value="SFU84348.1"/>
    <property type="molecule type" value="Genomic_DNA"/>
</dbReference>